<gene>
    <name evidence="6" type="ORF">H072_7646</name>
</gene>
<feature type="repeat" description="ANK" evidence="3">
    <location>
        <begin position="910"/>
        <end position="942"/>
    </location>
</feature>
<evidence type="ECO:0000313" key="7">
    <source>
        <dbReference type="Proteomes" id="UP000015100"/>
    </source>
</evidence>
<feature type="region of interest" description="Disordered" evidence="4">
    <location>
        <begin position="477"/>
        <end position="507"/>
    </location>
</feature>
<feature type="repeat" description="ANK" evidence="3">
    <location>
        <begin position="1555"/>
        <end position="1587"/>
    </location>
</feature>
<dbReference type="InterPro" id="IPR002110">
    <property type="entry name" value="Ankyrin_rpt"/>
</dbReference>
<dbReference type="Pfam" id="PF00023">
    <property type="entry name" value="Ank"/>
    <property type="match status" value="1"/>
</dbReference>
<feature type="compositionally biased region" description="Acidic residues" evidence="4">
    <location>
        <begin position="477"/>
        <end position="499"/>
    </location>
</feature>
<dbReference type="SUPFAM" id="SSF56112">
    <property type="entry name" value="Protein kinase-like (PK-like)"/>
    <property type="match status" value="1"/>
</dbReference>
<feature type="domain" description="Protein kinase" evidence="5">
    <location>
        <begin position="148"/>
        <end position="456"/>
    </location>
</feature>
<dbReference type="PROSITE" id="PS00108">
    <property type="entry name" value="PROTEIN_KINASE_ST"/>
    <property type="match status" value="1"/>
</dbReference>
<dbReference type="Gene3D" id="3.30.200.20">
    <property type="entry name" value="Phosphorylase Kinase, domain 1"/>
    <property type="match status" value="1"/>
</dbReference>
<dbReference type="CDD" id="cd00180">
    <property type="entry name" value="PKc"/>
    <property type="match status" value="1"/>
</dbReference>
<dbReference type="SMART" id="SM00248">
    <property type="entry name" value="ANK"/>
    <property type="match status" value="21"/>
</dbReference>
<feature type="region of interest" description="Disordered" evidence="4">
    <location>
        <begin position="1612"/>
        <end position="1636"/>
    </location>
</feature>
<keyword evidence="7" id="KW-1185">Reference proteome</keyword>
<feature type="repeat" description="ANK" evidence="3">
    <location>
        <begin position="873"/>
        <end position="901"/>
    </location>
</feature>
<evidence type="ECO:0000256" key="2">
    <source>
        <dbReference type="ARBA" id="ARBA00023043"/>
    </source>
</evidence>
<dbReference type="InterPro" id="IPR051165">
    <property type="entry name" value="Multifunctional_ANK_Repeat"/>
</dbReference>
<name>S8BH61_DACHA</name>
<accession>S8BH61</accession>
<dbReference type="SUPFAM" id="SSF48403">
    <property type="entry name" value="Ankyrin repeat"/>
    <property type="match status" value="3"/>
</dbReference>
<feature type="repeat" description="ANK" evidence="3">
    <location>
        <begin position="940"/>
        <end position="972"/>
    </location>
</feature>
<dbReference type="HOGENOM" id="CLU_242591_0_0_1"/>
<dbReference type="PROSITE" id="PS50011">
    <property type="entry name" value="PROTEIN_KINASE_DOM"/>
    <property type="match status" value="1"/>
</dbReference>
<dbReference type="PANTHER" id="PTHR24123:SF33">
    <property type="entry name" value="PROTEIN HOS4"/>
    <property type="match status" value="1"/>
</dbReference>
<dbReference type="GO" id="GO:0005524">
    <property type="term" value="F:ATP binding"/>
    <property type="evidence" value="ECO:0007669"/>
    <property type="project" value="InterPro"/>
</dbReference>
<evidence type="ECO:0000256" key="1">
    <source>
        <dbReference type="ARBA" id="ARBA00022737"/>
    </source>
</evidence>
<dbReference type="OrthoDB" id="4062651at2759"/>
<dbReference type="InterPro" id="IPR036770">
    <property type="entry name" value="Ankyrin_rpt-contain_sf"/>
</dbReference>
<dbReference type="GO" id="GO:0004672">
    <property type="term" value="F:protein kinase activity"/>
    <property type="evidence" value="ECO:0007669"/>
    <property type="project" value="InterPro"/>
</dbReference>
<dbReference type="SMART" id="SM00220">
    <property type="entry name" value="S_TKc"/>
    <property type="match status" value="1"/>
</dbReference>
<dbReference type="InterPro" id="IPR000719">
    <property type="entry name" value="Prot_kinase_dom"/>
</dbReference>
<feature type="repeat" description="ANK" evidence="3">
    <location>
        <begin position="1090"/>
        <end position="1122"/>
    </location>
</feature>
<feature type="repeat" description="ANK" evidence="3">
    <location>
        <begin position="1393"/>
        <end position="1415"/>
    </location>
</feature>
<comment type="caution">
    <text evidence="6">The sequence shown here is derived from an EMBL/GenBank/DDBJ whole genome shotgun (WGS) entry which is preliminary data.</text>
</comment>
<dbReference type="eggNOG" id="KOG4177">
    <property type="taxonomic scope" value="Eukaryota"/>
</dbReference>
<keyword evidence="1" id="KW-0677">Repeat</keyword>
<keyword evidence="2 3" id="KW-0040">ANK repeat</keyword>
<dbReference type="InterPro" id="IPR011009">
    <property type="entry name" value="Kinase-like_dom_sf"/>
</dbReference>
<evidence type="ECO:0000259" key="5">
    <source>
        <dbReference type="PROSITE" id="PS50011"/>
    </source>
</evidence>
<organism evidence="6 7">
    <name type="scientific">Dactylellina haptotyla (strain CBS 200.50)</name>
    <name type="common">Nematode-trapping fungus</name>
    <name type="synonym">Monacrosporium haptotylum</name>
    <dbReference type="NCBI Taxonomy" id="1284197"/>
    <lineage>
        <taxon>Eukaryota</taxon>
        <taxon>Fungi</taxon>
        <taxon>Dikarya</taxon>
        <taxon>Ascomycota</taxon>
        <taxon>Pezizomycotina</taxon>
        <taxon>Orbiliomycetes</taxon>
        <taxon>Orbiliales</taxon>
        <taxon>Orbiliaceae</taxon>
        <taxon>Dactylellina</taxon>
    </lineage>
</organism>
<dbReference type="Pfam" id="PF12796">
    <property type="entry name" value="Ank_2"/>
    <property type="match status" value="6"/>
</dbReference>
<dbReference type="Proteomes" id="UP000015100">
    <property type="component" value="Unassembled WGS sequence"/>
</dbReference>
<dbReference type="EMBL" id="AQGS01000538">
    <property type="protein sequence ID" value="EPS38648.1"/>
    <property type="molecule type" value="Genomic_DNA"/>
</dbReference>
<dbReference type="PROSITE" id="PS50297">
    <property type="entry name" value="ANK_REP_REGION"/>
    <property type="match status" value="9"/>
</dbReference>
<feature type="repeat" description="ANK" evidence="3">
    <location>
        <begin position="710"/>
        <end position="742"/>
    </location>
</feature>
<feature type="repeat" description="ANK" evidence="3">
    <location>
        <begin position="677"/>
        <end position="709"/>
    </location>
</feature>
<evidence type="ECO:0000256" key="4">
    <source>
        <dbReference type="SAM" id="MobiDB-lite"/>
    </source>
</evidence>
<dbReference type="Pfam" id="PF00069">
    <property type="entry name" value="Pkinase"/>
    <property type="match status" value="1"/>
</dbReference>
<dbReference type="STRING" id="1284197.S8BH61"/>
<evidence type="ECO:0000256" key="3">
    <source>
        <dbReference type="PROSITE-ProRule" id="PRU00023"/>
    </source>
</evidence>
<proteinExistence type="predicted"/>
<dbReference type="PANTHER" id="PTHR24123">
    <property type="entry name" value="ANKYRIN REPEAT-CONTAINING"/>
    <property type="match status" value="1"/>
</dbReference>
<dbReference type="Gene3D" id="1.10.510.10">
    <property type="entry name" value="Transferase(Phosphotransferase) domain 1"/>
    <property type="match status" value="1"/>
</dbReference>
<evidence type="ECO:0000313" key="6">
    <source>
        <dbReference type="EMBL" id="EPS38648.1"/>
    </source>
</evidence>
<feature type="repeat" description="ANK" evidence="3">
    <location>
        <begin position="1434"/>
        <end position="1466"/>
    </location>
</feature>
<dbReference type="Gene3D" id="1.25.40.20">
    <property type="entry name" value="Ankyrin repeat-containing domain"/>
    <property type="match status" value="6"/>
</dbReference>
<dbReference type="PROSITE" id="PS50088">
    <property type="entry name" value="ANK_REPEAT"/>
    <property type="match status" value="10"/>
</dbReference>
<sequence length="1647" mass="179433">MDAPESTVEGKSLDDFFTLPGATVTHDASASDDWVNISNPTRSYLELEIQQIASLLEPVNSRWARVPRLYTVLRLIDQLPLLDSIFLAQGLTDFWLPFSLGSLPDGVPLAIRSAFVRAQSVVLTKAIDLEKGERGRHRHFGPEEPLPFKSKGSLGVGGFGAVDRVVSVVSGREYARKRLPRGPVGKGGGAGPRAKEHMKAFKAELEVLKRLRHRHTVEYVGSYTDAQHLGIIMAPVADGNLAWFLNKIVAEDNNRTITATVSSTGSDGSSLDGTTSVEKRALLRTYFGCLASALGYLHTSQIRHKDIKPQNILVMPGTGVLLTDFGLSFDWAELSRSTTKGAPAALTPRYAAPEVAEHEPRGASADMWSLGCVFLEMVTVLKGETLEDLKEFYNSHGSESIFYRANDVANNEWIKVLEGKGVTRADDIPLAWITKLLQVERKDRLSASELLEQITARDPQTDQVSRFCRSCCLPEGDSDEDNFGEDQVEGEEDGEEEDQPSGSYGKTSFQADIDAELQGLQQTSGSLTPEKVTSRRWWDAANIAMLRLENDPSLPPTAAGKLFHKLATLLRDASWGLVSGEITGSVPRSQEMAKEILELIERAAMLSLPLEQKISESTPAAPENEELSKCMKYILTLLADERFKGRLREARRRLFGDDKDEDDESSETQAAPVTATINPFPLHTAAYRDDLPSLTRLLKPGTNVDQQDYDGWMPLHHAAKAGSESCVIKLLSSGAKASGEDRDRCTPLHLASEQGNRIVVRELVKHRTVRLNAKTKRGYTSLHCAVVAGNVTAARLLLEAGASSDIADTAGRLPLSYVSDGEMVQTLLPHGVDSSMKTNGEWSALHWAVQEKRVKAVAALLDAGLKASECDREGLNSLHMAVTAQDYEIVKLILDKDKSTNDLPVQDRSRRTTPLHIATEKGDDKMVHLLLDYGAEARFDSFSPLNIAAALGRLDLVKIFHEKGQDLNVRGSDGLPLDSAALSKNLQLVRYLVKHGARFTLKIESKHYWQQHNVLHAAIEEGNEELVSLLLDSLGSEAAPGMGAKKRHSTSPAFTAEGNFNTIPLYLSIWCQHSAITRMLLDRGADPNGPNRVPLIGAVFKDDLDSAKLLLDLGADVNRRDSNGKAAIHHCSKVSVAMAELLVARGADVNQSVGNPDHTAVYCALMDEKPDILAYFVEKAGAKVHESVLEYATSRERGGMMATLLSNPEQILPVFPTPEQLSHLLTEAGKHNSPAVGALIKAGAAGKASLEALYSAIRGNNEANVAILIEAGVDPRATVESSYGRTLEQEALGEKNTAILQILLESEKARGQRTRKQVLQEWLRYSGRSVGHQVVKWLYEQGASGNVHSRYMYAPPGYMQSPLQWAVDNDDIEMVRDRLAKGDDVSGIDVCHTPVQLAARRGNAGILKLLLDHGAAKPPRSADDYGSPPDVDGVGPTPLFSAVEAYSVQCVQLLLGAGADPNCNTTGRGMNKSTSSLPLREAVKGATQWVNDHSRQKACMDIVNALLEAGADPVKPSSHGGDALSEVCNDKVSPLRLQLLRLLLDHCKGENIKTGGLPALFKAARRGHGEFIKILLDHGMDIEGKPPHESESLLWVCTTPGNEEVVRFLVNRGADPDKPANRNGTQSAREKAQKTYDTLLIDAMDGD</sequence>
<protein>
    <recommendedName>
        <fullName evidence="5">Protein kinase domain-containing protein</fullName>
    </recommendedName>
</protein>
<feature type="repeat" description="ANK" evidence="3">
    <location>
        <begin position="777"/>
        <end position="809"/>
    </location>
</feature>
<dbReference type="eggNOG" id="KOG0198">
    <property type="taxonomic scope" value="Eukaryota"/>
</dbReference>
<reference evidence="7" key="2">
    <citation type="submission" date="2013-04" db="EMBL/GenBank/DDBJ databases">
        <title>Genomic mechanisms accounting for the adaptation to parasitism in nematode-trapping fungi.</title>
        <authorList>
            <person name="Ahren D.G."/>
        </authorList>
    </citation>
    <scope>NUCLEOTIDE SEQUENCE [LARGE SCALE GENOMIC DNA]</scope>
    <source>
        <strain evidence="7">CBS 200.50</strain>
    </source>
</reference>
<dbReference type="InterPro" id="IPR008271">
    <property type="entry name" value="Ser/Thr_kinase_AS"/>
</dbReference>
<reference evidence="6 7" key="1">
    <citation type="journal article" date="2013" name="PLoS Genet.">
        <title>Genomic mechanisms accounting for the adaptation to parasitism in nematode-trapping fungi.</title>
        <authorList>
            <person name="Meerupati T."/>
            <person name="Andersson K.M."/>
            <person name="Friman E."/>
            <person name="Kumar D."/>
            <person name="Tunlid A."/>
            <person name="Ahren D."/>
        </authorList>
    </citation>
    <scope>NUCLEOTIDE SEQUENCE [LARGE SCALE GENOMIC DNA]</scope>
    <source>
        <strain evidence="6 7">CBS 200.50</strain>
    </source>
</reference>